<accession>J9FSF5</accession>
<evidence type="ECO:0000313" key="9">
    <source>
        <dbReference type="EMBL" id="EJW97433.1"/>
    </source>
</evidence>
<evidence type="ECO:0000259" key="8">
    <source>
        <dbReference type="Pfam" id="PF02687"/>
    </source>
</evidence>
<feature type="transmembrane region" description="Helical" evidence="7">
    <location>
        <begin position="163"/>
        <end position="190"/>
    </location>
</feature>
<comment type="similarity">
    <text evidence="6">Belongs to the ABC-4 integral membrane protein family.</text>
</comment>
<dbReference type="AlphaFoldDB" id="J9FSF5"/>
<name>J9FSF5_9ZZZZ</name>
<evidence type="ECO:0000256" key="3">
    <source>
        <dbReference type="ARBA" id="ARBA00022692"/>
    </source>
</evidence>
<dbReference type="PANTHER" id="PTHR30572">
    <property type="entry name" value="MEMBRANE COMPONENT OF TRANSPORTER-RELATED"/>
    <property type="match status" value="1"/>
</dbReference>
<evidence type="ECO:0000256" key="6">
    <source>
        <dbReference type="ARBA" id="ARBA00038076"/>
    </source>
</evidence>
<dbReference type="GO" id="GO:0022857">
    <property type="term" value="F:transmembrane transporter activity"/>
    <property type="evidence" value="ECO:0007669"/>
    <property type="project" value="TreeGrafter"/>
</dbReference>
<proteinExistence type="inferred from homology"/>
<organism evidence="9">
    <name type="scientific">gut metagenome</name>
    <dbReference type="NCBI Taxonomy" id="749906"/>
    <lineage>
        <taxon>unclassified sequences</taxon>
        <taxon>metagenomes</taxon>
        <taxon>organismal metagenomes</taxon>
    </lineage>
</organism>
<comment type="subcellular location">
    <subcellularLocation>
        <location evidence="1">Cell membrane</location>
        <topology evidence="1">Multi-pass membrane protein</topology>
    </subcellularLocation>
</comment>
<dbReference type="GO" id="GO:0005886">
    <property type="term" value="C:plasma membrane"/>
    <property type="evidence" value="ECO:0007669"/>
    <property type="project" value="UniProtKB-SubCell"/>
</dbReference>
<dbReference type="PANTHER" id="PTHR30572:SF4">
    <property type="entry name" value="ABC TRANSPORTER PERMEASE YTRF"/>
    <property type="match status" value="1"/>
</dbReference>
<feature type="transmembrane region" description="Helical" evidence="7">
    <location>
        <begin position="220"/>
        <end position="245"/>
    </location>
</feature>
<feature type="transmembrane region" description="Helical" evidence="7">
    <location>
        <begin position="122"/>
        <end position="142"/>
    </location>
</feature>
<dbReference type="EMBL" id="AMCI01004764">
    <property type="protein sequence ID" value="EJW97433.1"/>
    <property type="molecule type" value="Genomic_DNA"/>
</dbReference>
<evidence type="ECO:0000256" key="7">
    <source>
        <dbReference type="SAM" id="Phobius"/>
    </source>
</evidence>
<feature type="domain" description="ABC3 transporter permease C-terminal" evidence="8">
    <location>
        <begin position="123"/>
        <end position="239"/>
    </location>
</feature>
<comment type="caution">
    <text evidence="9">The sequence shown here is derived from an EMBL/GenBank/DDBJ whole genome shotgun (WGS) entry which is preliminary data.</text>
</comment>
<evidence type="ECO:0000256" key="1">
    <source>
        <dbReference type="ARBA" id="ARBA00004651"/>
    </source>
</evidence>
<evidence type="ECO:0000256" key="5">
    <source>
        <dbReference type="ARBA" id="ARBA00023136"/>
    </source>
</evidence>
<reference evidence="9" key="1">
    <citation type="journal article" date="2012" name="PLoS ONE">
        <title>Gene sets for utilization of primary and secondary nutrition supplies in the distal gut of endangered iberian lynx.</title>
        <authorList>
            <person name="Alcaide M."/>
            <person name="Messina E."/>
            <person name="Richter M."/>
            <person name="Bargiela R."/>
            <person name="Peplies J."/>
            <person name="Huws S.A."/>
            <person name="Newbold C.J."/>
            <person name="Golyshin P.N."/>
            <person name="Simon M.A."/>
            <person name="Lopez G."/>
            <person name="Yakimov M.M."/>
            <person name="Ferrer M."/>
        </authorList>
    </citation>
    <scope>NUCLEOTIDE SEQUENCE</scope>
</reference>
<evidence type="ECO:0000256" key="4">
    <source>
        <dbReference type="ARBA" id="ARBA00022989"/>
    </source>
</evidence>
<dbReference type="InterPro" id="IPR050250">
    <property type="entry name" value="Macrolide_Exporter_MacB"/>
</dbReference>
<dbReference type="Pfam" id="PF02687">
    <property type="entry name" value="FtsX"/>
    <property type="match status" value="1"/>
</dbReference>
<keyword evidence="4 7" id="KW-1133">Transmembrane helix</keyword>
<feature type="non-terminal residue" evidence="9">
    <location>
        <position position="1"/>
    </location>
</feature>
<keyword evidence="5 7" id="KW-0472">Membrane</keyword>
<evidence type="ECO:0000256" key="2">
    <source>
        <dbReference type="ARBA" id="ARBA00022475"/>
    </source>
</evidence>
<protein>
    <submittedName>
        <fullName evidence="9">ABC transporter permease component</fullName>
    </submittedName>
</protein>
<sequence>GQSGNSLQRVILSAEAFPGRSALNRTDTVHHFRIVGTTAMVRMRGTGVPMPVMTFAINATQAQDIVVRLREGDNESHLLSVFTAWAKRHLRAGNYYVREVQPFREYINEDEKVLQQQLRVRLILGGFFLLFLFLGVTGTFWMQTRSRSEEIGILKSFGATSATIVRSFLLEGLVLVTFAVAVACLLYLQYALKEGLYTPWGMEGNNLPTLQAGRYWFEDFALHFGVISLLTWLVMLLVVCLGIYLPARSMSRISATAALADE</sequence>
<keyword evidence="2" id="KW-1003">Cell membrane</keyword>
<dbReference type="InterPro" id="IPR003838">
    <property type="entry name" value="ABC3_permease_C"/>
</dbReference>
<gene>
    <name evidence="9" type="ORF">EVA_14460</name>
</gene>
<keyword evidence="3 7" id="KW-0812">Transmembrane</keyword>